<feature type="domain" description="Major facilitator superfamily (MFS) profile" evidence="10">
    <location>
        <begin position="16"/>
        <end position="470"/>
    </location>
</feature>
<dbReference type="PRINTS" id="PR00171">
    <property type="entry name" value="SUGRTRNSPORT"/>
</dbReference>
<dbReference type="PROSITE" id="PS50850">
    <property type="entry name" value="MFS"/>
    <property type="match status" value="1"/>
</dbReference>
<reference evidence="11 12" key="1">
    <citation type="submission" date="2024-05" db="EMBL/GenBank/DDBJ databases">
        <title>Sphingomonas sp. HF-S3 16S ribosomal RNA gene Genome sequencing and assembly.</title>
        <authorList>
            <person name="Lee H."/>
        </authorList>
    </citation>
    <scope>NUCLEOTIDE SEQUENCE [LARGE SCALE GENOMIC DNA]</scope>
    <source>
        <strain evidence="11 12">HF-S3</strain>
    </source>
</reference>
<dbReference type="PROSITE" id="PS00217">
    <property type="entry name" value="SUGAR_TRANSPORT_2"/>
    <property type="match status" value="1"/>
</dbReference>
<evidence type="ECO:0000256" key="4">
    <source>
        <dbReference type="ARBA" id="ARBA00022475"/>
    </source>
</evidence>
<comment type="similarity">
    <text evidence="2 8">Belongs to the major facilitator superfamily. Sugar transporter (TC 2.A.1.1) family.</text>
</comment>
<feature type="transmembrane region" description="Helical" evidence="9">
    <location>
        <begin position="414"/>
        <end position="431"/>
    </location>
</feature>
<evidence type="ECO:0000256" key="6">
    <source>
        <dbReference type="ARBA" id="ARBA00022989"/>
    </source>
</evidence>
<dbReference type="InterPro" id="IPR005828">
    <property type="entry name" value="MFS_sugar_transport-like"/>
</dbReference>
<evidence type="ECO:0000256" key="1">
    <source>
        <dbReference type="ARBA" id="ARBA00004651"/>
    </source>
</evidence>
<protein>
    <submittedName>
        <fullName evidence="11">Sugar porter family MFS transporter</fullName>
    </submittedName>
</protein>
<feature type="transmembrane region" description="Helical" evidence="9">
    <location>
        <begin position="380"/>
        <end position="402"/>
    </location>
</feature>
<keyword evidence="4" id="KW-1003">Cell membrane</keyword>
<sequence>MTQTADRANIGLIGAIVAVATIGGLLFGYDSGAVNGTQEGLRAAFQLDDAGLGFTVGSLLIGCFIGAFFAGTLADRMGRRNVMRLAAVLFLIGALIQGIVNDHTLFLIARVLGGMAVGAASVLSPAYISEVAPANIRGRMTTVQQIMIITGLTAAFFANYYLAQAAARPLVAGDVPSLNPLWLGIAAWRWMYLMQAVPAVVFLIALFFIPESPRYLVSKGRNEDALTVLTSLFGTKQAALKLAEIRASFSVDHRPRLSDVLTPAGGSGFLGIRSVVWAGLLLAVFQQLVGINVIFYYGATLWQAAGYSESEAMMTNIISGSISIVACFVTIGLVDRIGRKPLLLIGSAGMTITLFIMVYAFSTGTLTNNTLHLPGNNGQIAVYAALAYSAFFNISWGPVMWVMLGEMFPNQIRGSALAVCGFAQWFANYLVAQSFPIMLGGIGLAYSYSFYAVCAFISFFLVQKFIKETKGKELEAMEG</sequence>
<dbReference type="InterPro" id="IPR003663">
    <property type="entry name" value="Sugar/inositol_transpt"/>
</dbReference>
<feature type="transmembrane region" description="Helical" evidence="9">
    <location>
        <begin position="317"/>
        <end position="334"/>
    </location>
</feature>
<feature type="transmembrane region" description="Helical" evidence="9">
    <location>
        <begin position="50"/>
        <end position="70"/>
    </location>
</feature>
<dbReference type="PANTHER" id="PTHR48023">
    <property type="entry name" value="D-XYLOSE-PROTON SYMPORTER-LIKE 2"/>
    <property type="match status" value="1"/>
</dbReference>
<dbReference type="Pfam" id="PF00083">
    <property type="entry name" value="Sugar_tr"/>
    <property type="match status" value="1"/>
</dbReference>
<gene>
    <name evidence="11" type="ORF">TPR58_21800</name>
</gene>
<dbReference type="CDD" id="cd17359">
    <property type="entry name" value="MFS_XylE_like"/>
    <property type="match status" value="1"/>
</dbReference>
<dbReference type="InterPro" id="IPR020846">
    <property type="entry name" value="MFS_dom"/>
</dbReference>
<evidence type="ECO:0000256" key="5">
    <source>
        <dbReference type="ARBA" id="ARBA00022692"/>
    </source>
</evidence>
<feature type="transmembrane region" description="Helical" evidence="9">
    <location>
        <begin position="148"/>
        <end position="167"/>
    </location>
</feature>
<feature type="transmembrane region" description="Helical" evidence="9">
    <location>
        <begin position="437"/>
        <end position="462"/>
    </location>
</feature>
<dbReference type="RefSeq" id="WP_346248869.1">
    <property type="nucleotide sequence ID" value="NZ_JBDIZK010000017.1"/>
</dbReference>
<keyword evidence="5 9" id="KW-0812">Transmembrane</keyword>
<feature type="transmembrane region" description="Helical" evidence="9">
    <location>
        <begin position="187"/>
        <end position="209"/>
    </location>
</feature>
<feature type="transmembrane region" description="Helical" evidence="9">
    <location>
        <begin position="82"/>
        <end position="100"/>
    </location>
</feature>
<evidence type="ECO:0000259" key="10">
    <source>
        <dbReference type="PROSITE" id="PS50850"/>
    </source>
</evidence>
<evidence type="ECO:0000256" key="8">
    <source>
        <dbReference type="RuleBase" id="RU003346"/>
    </source>
</evidence>
<dbReference type="NCBIfam" id="TIGR00879">
    <property type="entry name" value="SP"/>
    <property type="match status" value="1"/>
</dbReference>
<keyword evidence="7 9" id="KW-0472">Membrane</keyword>
<proteinExistence type="inferred from homology"/>
<organism evidence="11 12">
    <name type="scientific">Sphingomonas rustica</name>
    <dbReference type="NCBI Taxonomy" id="3103142"/>
    <lineage>
        <taxon>Bacteria</taxon>
        <taxon>Pseudomonadati</taxon>
        <taxon>Pseudomonadota</taxon>
        <taxon>Alphaproteobacteria</taxon>
        <taxon>Sphingomonadales</taxon>
        <taxon>Sphingomonadaceae</taxon>
        <taxon>Sphingomonas</taxon>
    </lineage>
</organism>
<dbReference type="InterPro" id="IPR005829">
    <property type="entry name" value="Sugar_transporter_CS"/>
</dbReference>
<dbReference type="Gene3D" id="1.20.1250.20">
    <property type="entry name" value="MFS general substrate transporter like domains"/>
    <property type="match status" value="1"/>
</dbReference>
<accession>A0ABV0BG45</accession>
<dbReference type="InterPro" id="IPR036259">
    <property type="entry name" value="MFS_trans_sf"/>
</dbReference>
<comment type="caution">
    <text evidence="11">The sequence shown here is derived from an EMBL/GenBank/DDBJ whole genome shotgun (WGS) entry which is preliminary data.</text>
</comment>
<dbReference type="InterPro" id="IPR050820">
    <property type="entry name" value="MFS_Sugar_Transporter"/>
</dbReference>
<feature type="transmembrane region" description="Helical" evidence="9">
    <location>
        <begin position="12"/>
        <end position="30"/>
    </location>
</feature>
<keyword evidence="6 9" id="KW-1133">Transmembrane helix</keyword>
<evidence type="ECO:0000256" key="9">
    <source>
        <dbReference type="SAM" id="Phobius"/>
    </source>
</evidence>
<dbReference type="PROSITE" id="PS00216">
    <property type="entry name" value="SUGAR_TRANSPORT_1"/>
    <property type="match status" value="2"/>
</dbReference>
<evidence type="ECO:0000256" key="3">
    <source>
        <dbReference type="ARBA" id="ARBA00022448"/>
    </source>
</evidence>
<name>A0ABV0BG45_9SPHN</name>
<dbReference type="InterPro" id="IPR047984">
    <property type="entry name" value="XylE-like"/>
</dbReference>
<evidence type="ECO:0000313" key="12">
    <source>
        <dbReference type="Proteomes" id="UP001427805"/>
    </source>
</evidence>
<evidence type="ECO:0000256" key="2">
    <source>
        <dbReference type="ARBA" id="ARBA00010992"/>
    </source>
</evidence>
<comment type="subcellular location">
    <subcellularLocation>
        <location evidence="1">Cell membrane</location>
        <topology evidence="1">Multi-pass membrane protein</topology>
    </subcellularLocation>
</comment>
<feature type="transmembrane region" description="Helical" evidence="9">
    <location>
        <begin position="106"/>
        <end position="128"/>
    </location>
</feature>
<dbReference type="EMBL" id="JBDIZK010000017">
    <property type="protein sequence ID" value="MEN3749821.1"/>
    <property type="molecule type" value="Genomic_DNA"/>
</dbReference>
<evidence type="ECO:0000313" key="11">
    <source>
        <dbReference type="EMBL" id="MEN3749821.1"/>
    </source>
</evidence>
<evidence type="ECO:0000256" key="7">
    <source>
        <dbReference type="ARBA" id="ARBA00023136"/>
    </source>
</evidence>
<feature type="transmembrane region" description="Helical" evidence="9">
    <location>
        <begin position="275"/>
        <end position="297"/>
    </location>
</feature>
<feature type="transmembrane region" description="Helical" evidence="9">
    <location>
        <begin position="341"/>
        <end position="360"/>
    </location>
</feature>
<dbReference type="PANTHER" id="PTHR48023:SF4">
    <property type="entry name" value="D-XYLOSE-PROTON SYMPORTER-LIKE 2"/>
    <property type="match status" value="1"/>
</dbReference>
<dbReference type="Proteomes" id="UP001427805">
    <property type="component" value="Unassembled WGS sequence"/>
</dbReference>
<keyword evidence="12" id="KW-1185">Reference proteome</keyword>
<dbReference type="SUPFAM" id="SSF103473">
    <property type="entry name" value="MFS general substrate transporter"/>
    <property type="match status" value="1"/>
</dbReference>
<keyword evidence="3 8" id="KW-0813">Transport</keyword>